<evidence type="ECO:0000256" key="14">
    <source>
        <dbReference type="ARBA" id="ARBA00049638"/>
    </source>
</evidence>
<protein>
    <recommendedName>
        <fullName evidence="15">Glutamate receptor</fullName>
    </recommendedName>
</protein>
<keyword evidence="7 17" id="KW-1133">Transmembrane helix</keyword>
<evidence type="ECO:0000256" key="15">
    <source>
        <dbReference type="PIRNR" id="PIRNR037090"/>
    </source>
</evidence>
<dbReference type="FunFam" id="3.40.190.10:FF:000103">
    <property type="entry name" value="Glutamate receptor"/>
    <property type="match status" value="1"/>
</dbReference>
<dbReference type="InterPro" id="IPR019594">
    <property type="entry name" value="Glu/Gly-bd"/>
</dbReference>
<dbReference type="GO" id="GO:0016020">
    <property type="term" value="C:membrane"/>
    <property type="evidence" value="ECO:0007669"/>
    <property type="project" value="UniProtKB-SubCell"/>
</dbReference>
<keyword evidence="11" id="KW-0325">Glycoprotein</keyword>
<feature type="compositionally biased region" description="Basic and acidic residues" evidence="16">
    <location>
        <begin position="869"/>
        <end position="894"/>
    </location>
</feature>
<dbReference type="PANTHER" id="PTHR34836:SF1">
    <property type="entry name" value="OS09G0428600 PROTEIN"/>
    <property type="match status" value="1"/>
</dbReference>
<dbReference type="SUPFAM" id="SSF53850">
    <property type="entry name" value="Periplasmic binding protein-like II"/>
    <property type="match status" value="1"/>
</dbReference>
<dbReference type="CDD" id="cd19990">
    <property type="entry name" value="PBP1_GABAb_receptor_plant"/>
    <property type="match status" value="1"/>
</dbReference>
<dbReference type="SUPFAM" id="SSF53822">
    <property type="entry name" value="Periplasmic binding protein-like I"/>
    <property type="match status" value="1"/>
</dbReference>
<feature type="transmembrane region" description="Helical" evidence="17">
    <location>
        <begin position="818"/>
        <end position="842"/>
    </location>
</feature>
<evidence type="ECO:0000256" key="10">
    <source>
        <dbReference type="ARBA" id="ARBA00023170"/>
    </source>
</evidence>
<evidence type="ECO:0000259" key="19">
    <source>
        <dbReference type="SMART" id="SM00079"/>
    </source>
</evidence>
<comment type="function">
    <text evidence="15">Glutamate-gated receptor that probably acts as non-selective cation channel.</text>
</comment>
<keyword evidence="10 15" id="KW-0675">Receptor</keyword>
<gene>
    <name evidence="20" type="ORF">OSB04_022852</name>
</gene>
<dbReference type="PANTHER" id="PTHR34836">
    <property type="entry name" value="OS06G0188250 PROTEIN"/>
    <property type="match status" value="1"/>
</dbReference>
<comment type="function">
    <text evidence="14">Glutamate-gated receptor that probably acts as a non-selective cation channel. May be involved in light-signal transduction and calcium homeostasis via the regulation of calcium influx into cells.</text>
</comment>
<name>A0AA38SVG8_9ASTR</name>
<dbReference type="Gene3D" id="3.40.50.2300">
    <property type="match status" value="2"/>
</dbReference>
<evidence type="ECO:0000313" key="20">
    <source>
        <dbReference type="EMBL" id="KAJ9543145.1"/>
    </source>
</evidence>
<keyword evidence="4 15" id="KW-0813">Transport</keyword>
<dbReference type="InterPro" id="IPR001320">
    <property type="entry name" value="Iontro_rcpt_C"/>
</dbReference>
<dbReference type="FunFam" id="1.10.287.70:FF:000037">
    <property type="entry name" value="Glutamate receptor"/>
    <property type="match status" value="1"/>
</dbReference>
<evidence type="ECO:0000256" key="3">
    <source>
        <dbReference type="ARBA" id="ARBA00011095"/>
    </source>
</evidence>
<dbReference type="PIRSF" id="PIRSF037090">
    <property type="entry name" value="Iontro_Glu-like_rcpt_pln"/>
    <property type="match status" value="1"/>
</dbReference>
<evidence type="ECO:0000256" key="18">
    <source>
        <dbReference type="SAM" id="SignalP"/>
    </source>
</evidence>
<evidence type="ECO:0000256" key="8">
    <source>
        <dbReference type="ARBA" id="ARBA00023065"/>
    </source>
</evidence>
<evidence type="ECO:0000256" key="5">
    <source>
        <dbReference type="ARBA" id="ARBA00022692"/>
    </source>
</evidence>
<sequence length="923" mass="103729">MFTVKKTLKNHRVASLAMMMMLVAIGAENGTREVEVGVILDMDSYIGMSSRVCISMALEDFYDDHNESTTIIRPHYRDSENNDVQAASVAIDLMKNTQVMAILGPQQSSQANFILDIAKKSKIPIISSSATNPNLIPNANNFFIRTSHTSSTQAQPIAAIIKSFGWTEIVLVYEDSDFGKGLIPYLSDAMESINSTPIKHFVLLPPSSSDDLIVKQLHDLKTMQTRVFVVHMLPNLGSRFFKKADEVGMMARGKCMHGVIGVKPYIPPSKKLTNFNKRWRRRFQKEYPEMDRVFELDLFGIWWYDSVFALATSLEKVNKTELSTKFKRPTKGSTTDLASIGTSEVGEVLFSVIRNIRLKGMLSGDFEVVNGQLRIQAYEIVNVIGKEEKQIGFWNSKNGISRQSRYNESMDYTTNKDDLGAIIWPGDTIEIPKGWEIPTRNDRKLRVGVPAKGGFVEFIEAEKDPNTNITKAKGFCIDVFKAVLESLPYDIDYKFIAFEDPDDAQSVGDYNDLVQQIFLKNFDMVVGDVTIRWNRSLYVDFTTPYSESGVSMIVPVKAADKKNAWIFMRPLEKELWITTAVFFVYTGFVVWALEHRVNKEFRGPRNQQIGMIFWFSFSTLVFSHKEKMISNLSRFVVIVWVFVVLVLTSSYTASLSSMLTLQSLEPTVSSIQELIERGDYVGYQDGSFVKGMLMEMGFPEAKLKKYANFTEYANALSSGSKHNGVSAIVDEIPYLKMFQAKNYNKYSMVGRTNKTEGFGFAFPKGSPMVADFSKAILKLIEGDGMRNISNTWIGDELQSSKKSSDQVEPFKKLKLDSFIGLFVIAGLSSTCALVVFLFTFMYENKEVLTSQGSLYQKLAAIIRSFDEDKSHKPSKDSATETVDDSHMSVEDHTIDNTPPPTSPSISVDHQAEGSISPGSVPIQ</sequence>
<keyword evidence="5 17" id="KW-0812">Transmembrane</keyword>
<keyword evidence="12 15" id="KW-1071">Ligand-gated ion channel</keyword>
<proteinExistence type="inferred from homology"/>
<accession>A0AA38SVG8</accession>
<evidence type="ECO:0000256" key="1">
    <source>
        <dbReference type="ARBA" id="ARBA00004141"/>
    </source>
</evidence>
<evidence type="ECO:0000256" key="12">
    <source>
        <dbReference type="ARBA" id="ARBA00023286"/>
    </source>
</evidence>
<keyword evidence="21" id="KW-1185">Reference proteome</keyword>
<evidence type="ECO:0000256" key="6">
    <source>
        <dbReference type="ARBA" id="ARBA00022729"/>
    </source>
</evidence>
<keyword evidence="6 18" id="KW-0732">Signal</keyword>
<evidence type="ECO:0000313" key="21">
    <source>
        <dbReference type="Proteomes" id="UP001172457"/>
    </source>
</evidence>
<evidence type="ECO:0000256" key="2">
    <source>
        <dbReference type="ARBA" id="ARBA00008685"/>
    </source>
</evidence>
<keyword evidence="13 15" id="KW-0407">Ion channel</keyword>
<evidence type="ECO:0000256" key="9">
    <source>
        <dbReference type="ARBA" id="ARBA00023136"/>
    </source>
</evidence>
<feature type="chain" id="PRO_5041323584" description="Glutamate receptor" evidence="18">
    <location>
        <begin position="27"/>
        <end position="923"/>
    </location>
</feature>
<dbReference type="Pfam" id="PF10613">
    <property type="entry name" value="Lig_chan-Glu_bd"/>
    <property type="match status" value="1"/>
</dbReference>
<dbReference type="InterPro" id="IPR001828">
    <property type="entry name" value="ANF_lig-bd_rcpt"/>
</dbReference>
<dbReference type="AlphaFoldDB" id="A0AA38SVG8"/>
<dbReference type="Proteomes" id="UP001172457">
    <property type="component" value="Chromosome 6"/>
</dbReference>
<feature type="signal peptide" evidence="18">
    <location>
        <begin position="1"/>
        <end position="26"/>
    </location>
</feature>
<comment type="subunit">
    <text evidence="3">May form heteromers.</text>
</comment>
<feature type="domain" description="Ionotropic glutamate receptor C-terminal" evidence="19">
    <location>
        <begin position="444"/>
        <end position="795"/>
    </location>
</feature>
<evidence type="ECO:0000256" key="11">
    <source>
        <dbReference type="ARBA" id="ARBA00023180"/>
    </source>
</evidence>
<dbReference type="Pfam" id="PF00060">
    <property type="entry name" value="Lig_chan"/>
    <property type="match status" value="1"/>
</dbReference>
<dbReference type="Gene3D" id="3.40.190.10">
    <property type="entry name" value="Periplasmic binding protein-like II"/>
    <property type="match status" value="2"/>
</dbReference>
<comment type="caution">
    <text evidence="20">The sequence shown here is derived from an EMBL/GenBank/DDBJ whole genome shotgun (WGS) entry which is preliminary data.</text>
</comment>
<feature type="region of interest" description="Disordered" evidence="16">
    <location>
        <begin position="869"/>
        <end position="923"/>
    </location>
</feature>
<dbReference type="InterPro" id="IPR017103">
    <property type="entry name" value="Iontropic_Glu_rcpt_pln"/>
</dbReference>
<dbReference type="GO" id="GO:0015276">
    <property type="term" value="F:ligand-gated monoatomic ion channel activity"/>
    <property type="evidence" value="ECO:0007669"/>
    <property type="project" value="InterPro"/>
</dbReference>
<keyword evidence="9 15" id="KW-0472">Membrane</keyword>
<dbReference type="InterPro" id="IPR028082">
    <property type="entry name" value="Peripla_BP_I"/>
</dbReference>
<dbReference type="InterPro" id="IPR015683">
    <property type="entry name" value="Ionotropic_Glu_rcpt"/>
</dbReference>
<evidence type="ECO:0000256" key="17">
    <source>
        <dbReference type="SAM" id="Phobius"/>
    </source>
</evidence>
<dbReference type="InterPro" id="IPR044440">
    <property type="entry name" value="GABAb_receptor_plant_PBP1"/>
</dbReference>
<dbReference type="Gene3D" id="1.10.287.70">
    <property type="match status" value="1"/>
</dbReference>
<organism evidence="20 21">
    <name type="scientific">Centaurea solstitialis</name>
    <name type="common">yellow star-thistle</name>
    <dbReference type="NCBI Taxonomy" id="347529"/>
    <lineage>
        <taxon>Eukaryota</taxon>
        <taxon>Viridiplantae</taxon>
        <taxon>Streptophyta</taxon>
        <taxon>Embryophyta</taxon>
        <taxon>Tracheophyta</taxon>
        <taxon>Spermatophyta</taxon>
        <taxon>Magnoliopsida</taxon>
        <taxon>eudicotyledons</taxon>
        <taxon>Gunneridae</taxon>
        <taxon>Pentapetalae</taxon>
        <taxon>asterids</taxon>
        <taxon>campanulids</taxon>
        <taxon>Asterales</taxon>
        <taxon>Asteraceae</taxon>
        <taxon>Carduoideae</taxon>
        <taxon>Cardueae</taxon>
        <taxon>Centaureinae</taxon>
        <taxon>Centaurea</taxon>
    </lineage>
</organism>
<comment type="subcellular location">
    <subcellularLocation>
        <location evidence="1">Membrane</location>
        <topology evidence="1">Multi-pass membrane protein</topology>
    </subcellularLocation>
</comment>
<evidence type="ECO:0000256" key="13">
    <source>
        <dbReference type="ARBA" id="ARBA00023303"/>
    </source>
</evidence>
<feature type="transmembrane region" description="Helical" evidence="17">
    <location>
        <begin position="635"/>
        <end position="653"/>
    </location>
</feature>
<evidence type="ECO:0000256" key="7">
    <source>
        <dbReference type="ARBA" id="ARBA00022989"/>
    </source>
</evidence>
<dbReference type="SMART" id="SM00079">
    <property type="entry name" value="PBPe"/>
    <property type="match status" value="1"/>
</dbReference>
<comment type="similarity">
    <text evidence="2 15">Belongs to the glutamate-gated ion channel (TC 1.A.10.1) family.</text>
</comment>
<evidence type="ECO:0000256" key="4">
    <source>
        <dbReference type="ARBA" id="ARBA00022448"/>
    </source>
</evidence>
<feature type="transmembrane region" description="Helical" evidence="17">
    <location>
        <begin position="575"/>
        <end position="593"/>
    </location>
</feature>
<keyword evidence="8 15" id="KW-0406">Ion transport</keyword>
<evidence type="ECO:0000256" key="16">
    <source>
        <dbReference type="SAM" id="MobiDB-lite"/>
    </source>
</evidence>
<dbReference type="EMBL" id="JARYMX010000006">
    <property type="protein sequence ID" value="KAJ9543145.1"/>
    <property type="molecule type" value="Genomic_DNA"/>
</dbReference>
<reference evidence="20" key="1">
    <citation type="submission" date="2023-03" db="EMBL/GenBank/DDBJ databases">
        <title>Chromosome-scale reference genome and RAD-based genetic map of yellow starthistle (Centaurea solstitialis) reveal putative structural variation and QTLs associated with invader traits.</title>
        <authorList>
            <person name="Reatini B."/>
            <person name="Cang F.A."/>
            <person name="Jiang Q."/>
            <person name="Mckibben M.T.W."/>
            <person name="Barker M.S."/>
            <person name="Rieseberg L.H."/>
            <person name="Dlugosch K.M."/>
        </authorList>
    </citation>
    <scope>NUCLEOTIDE SEQUENCE</scope>
    <source>
        <strain evidence="20">CAN-66</strain>
        <tissue evidence="20">Leaf</tissue>
    </source>
</reference>
<dbReference type="Pfam" id="PF01094">
    <property type="entry name" value="ANF_receptor"/>
    <property type="match status" value="1"/>
</dbReference>
<dbReference type="CDD" id="cd13686">
    <property type="entry name" value="GluR_Plant"/>
    <property type="match status" value="1"/>
</dbReference>